<reference evidence="2" key="1">
    <citation type="journal article" date="2020" name="Stud. Mycol.">
        <title>101 Dothideomycetes genomes: a test case for predicting lifestyles and emergence of pathogens.</title>
        <authorList>
            <person name="Haridas S."/>
            <person name="Albert R."/>
            <person name="Binder M."/>
            <person name="Bloem J."/>
            <person name="Labutti K."/>
            <person name="Salamov A."/>
            <person name="Andreopoulos B."/>
            <person name="Baker S."/>
            <person name="Barry K."/>
            <person name="Bills G."/>
            <person name="Bluhm B."/>
            <person name="Cannon C."/>
            <person name="Castanera R."/>
            <person name="Culley D."/>
            <person name="Daum C."/>
            <person name="Ezra D."/>
            <person name="Gonzalez J."/>
            <person name="Henrissat B."/>
            <person name="Kuo A."/>
            <person name="Liang C."/>
            <person name="Lipzen A."/>
            <person name="Lutzoni F."/>
            <person name="Magnuson J."/>
            <person name="Mondo S."/>
            <person name="Nolan M."/>
            <person name="Ohm R."/>
            <person name="Pangilinan J."/>
            <person name="Park H.-J."/>
            <person name="Ramirez L."/>
            <person name="Alfaro M."/>
            <person name="Sun H."/>
            <person name="Tritt A."/>
            <person name="Yoshinaga Y."/>
            <person name="Zwiers L.-H."/>
            <person name="Turgeon B."/>
            <person name="Goodwin S."/>
            <person name="Spatafora J."/>
            <person name="Crous P."/>
            <person name="Grigoriev I."/>
        </authorList>
    </citation>
    <scope>NUCLEOTIDE SEQUENCE</scope>
    <source>
        <strain evidence="2">Tuck. ex Michener</strain>
    </source>
</reference>
<proteinExistence type="predicted"/>
<sequence>MIPPTPSADSATWLVTRSHKFTDRDHVGLADGTAAPEEHLPRYFAKSGHVDSDPKKTKKDGGGKANWGREGDELQDYGYNVTNPRRRSNSSSHGHDLKNFKTKFETIETDPVFEEEVHGPIEEDLRHGSEDSASGYDLEKESTTSSADHQSVELDEDTAAGKKF</sequence>
<keyword evidence="3" id="KW-1185">Reference proteome</keyword>
<feature type="compositionally biased region" description="Basic and acidic residues" evidence="1">
    <location>
        <begin position="115"/>
        <end position="130"/>
    </location>
</feature>
<evidence type="ECO:0000313" key="2">
    <source>
        <dbReference type="EMBL" id="KAF2231287.1"/>
    </source>
</evidence>
<organism evidence="2 3">
    <name type="scientific">Viridothelium virens</name>
    <name type="common">Speckled blister lichen</name>
    <name type="synonym">Trypethelium virens</name>
    <dbReference type="NCBI Taxonomy" id="1048519"/>
    <lineage>
        <taxon>Eukaryota</taxon>
        <taxon>Fungi</taxon>
        <taxon>Dikarya</taxon>
        <taxon>Ascomycota</taxon>
        <taxon>Pezizomycotina</taxon>
        <taxon>Dothideomycetes</taxon>
        <taxon>Dothideomycetes incertae sedis</taxon>
        <taxon>Trypetheliales</taxon>
        <taxon>Trypetheliaceae</taxon>
        <taxon>Viridothelium</taxon>
    </lineage>
</organism>
<evidence type="ECO:0008006" key="4">
    <source>
        <dbReference type="Google" id="ProtNLM"/>
    </source>
</evidence>
<feature type="compositionally biased region" description="Basic and acidic residues" evidence="1">
    <location>
        <begin position="93"/>
        <end position="106"/>
    </location>
</feature>
<feature type="compositionally biased region" description="Basic and acidic residues" evidence="1">
    <location>
        <begin position="48"/>
        <end position="72"/>
    </location>
</feature>
<feature type="region of interest" description="Disordered" evidence="1">
    <location>
        <begin position="43"/>
        <end position="164"/>
    </location>
</feature>
<protein>
    <recommendedName>
        <fullName evidence="4">STF2-like protein</fullName>
    </recommendedName>
</protein>
<dbReference type="Proteomes" id="UP000800092">
    <property type="component" value="Unassembled WGS sequence"/>
</dbReference>
<dbReference type="AlphaFoldDB" id="A0A6A6H089"/>
<evidence type="ECO:0000313" key="3">
    <source>
        <dbReference type="Proteomes" id="UP000800092"/>
    </source>
</evidence>
<dbReference type="EMBL" id="ML991829">
    <property type="protein sequence ID" value="KAF2231287.1"/>
    <property type="molecule type" value="Genomic_DNA"/>
</dbReference>
<accession>A0A6A6H089</accession>
<dbReference type="OrthoDB" id="2122308at2759"/>
<name>A0A6A6H089_VIRVR</name>
<gene>
    <name evidence="2" type="ORF">EV356DRAFT_535707</name>
</gene>
<evidence type="ECO:0000256" key="1">
    <source>
        <dbReference type="SAM" id="MobiDB-lite"/>
    </source>
</evidence>